<protein>
    <recommendedName>
        <fullName evidence="7">NACHT domain-containing protein</fullName>
    </recommendedName>
</protein>
<name>A0AAN7C7A2_9PEZI</name>
<dbReference type="EMBL" id="MU860242">
    <property type="protein sequence ID" value="KAK4235733.1"/>
    <property type="molecule type" value="Genomic_DNA"/>
</dbReference>
<dbReference type="SUPFAM" id="SSF52540">
    <property type="entry name" value="P-loop containing nucleoside triphosphate hydrolases"/>
    <property type="match status" value="1"/>
</dbReference>
<evidence type="ECO:0000259" key="3">
    <source>
        <dbReference type="Pfam" id="PF22939"/>
    </source>
</evidence>
<dbReference type="PANTHER" id="PTHR10039:SF15">
    <property type="entry name" value="NACHT DOMAIN-CONTAINING PROTEIN"/>
    <property type="match status" value="1"/>
</dbReference>
<evidence type="ECO:0000256" key="2">
    <source>
        <dbReference type="SAM" id="MobiDB-lite"/>
    </source>
</evidence>
<evidence type="ECO:0000313" key="5">
    <source>
        <dbReference type="EMBL" id="KAK4235733.1"/>
    </source>
</evidence>
<dbReference type="SUPFAM" id="SSF48403">
    <property type="entry name" value="Ankyrin repeat"/>
    <property type="match status" value="1"/>
</dbReference>
<reference evidence="5" key="2">
    <citation type="submission" date="2023-05" db="EMBL/GenBank/DDBJ databases">
        <authorList>
            <consortium name="Lawrence Berkeley National Laboratory"/>
            <person name="Steindorff A."/>
            <person name="Hensen N."/>
            <person name="Bonometti L."/>
            <person name="Westerberg I."/>
            <person name="Brannstrom I.O."/>
            <person name="Guillou S."/>
            <person name="Cros-Aarteil S."/>
            <person name="Calhoun S."/>
            <person name="Haridas S."/>
            <person name="Kuo A."/>
            <person name="Mondo S."/>
            <person name="Pangilinan J."/>
            <person name="Riley R."/>
            <person name="Labutti K."/>
            <person name="Andreopoulos B."/>
            <person name="Lipzen A."/>
            <person name="Chen C."/>
            <person name="Yanf M."/>
            <person name="Daum C."/>
            <person name="Ng V."/>
            <person name="Clum A."/>
            <person name="Ohm R."/>
            <person name="Martin F."/>
            <person name="Silar P."/>
            <person name="Natvig D."/>
            <person name="Lalanne C."/>
            <person name="Gautier V."/>
            <person name="Ament-Velasquez S.L."/>
            <person name="Kruys A."/>
            <person name="Hutchinson M.I."/>
            <person name="Powell A.J."/>
            <person name="Barry K."/>
            <person name="Miller A.N."/>
            <person name="Grigoriev I.V."/>
            <person name="Debuchy R."/>
            <person name="Gladieux P."/>
            <person name="Thoren M.H."/>
            <person name="Johannesson H."/>
        </authorList>
    </citation>
    <scope>NUCLEOTIDE SEQUENCE</scope>
    <source>
        <strain evidence="5">CBS 532.94</strain>
    </source>
</reference>
<feature type="compositionally biased region" description="Polar residues" evidence="2">
    <location>
        <begin position="414"/>
        <end position="427"/>
    </location>
</feature>
<dbReference type="Pfam" id="PF24883">
    <property type="entry name" value="NPHP3_N"/>
    <property type="match status" value="1"/>
</dbReference>
<dbReference type="AlphaFoldDB" id="A0AAN7C7A2"/>
<proteinExistence type="predicted"/>
<feature type="domain" description="Nephrocystin 3-like N-terminal" evidence="4">
    <location>
        <begin position="28"/>
        <end position="198"/>
    </location>
</feature>
<evidence type="ECO:0000259" key="4">
    <source>
        <dbReference type="Pfam" id="PF24883"/>
    </source>
</evidence>
<evidence type="ECO:0008006" key="7">
    <source>
        <dbReference type="Google" id="ProtNLM"/>
    </source>
</evidence>
<keyword evidence="1" id="KW-0677">Repeat</keyword>
<gene>
    <name evidence="5" type="ORF">C8A03DRAFT_17559</name>
</gene>
<keyword evidence="6" id="KW-1185">Reference proteome</keyword>
<dbReference type="Gene3D" id="1.25.40.20">
    <property type="entry name" value="Ankyrin repeat-containing domain"/>
    <property type="match status" value="1"/>
</dbReference>
<dbReference type="Pfam" id="PF22939">
    <property type="entry name" value="WHD_GPIID"/>
    <property type="match status" value="1"/>
</dbReference>
<evidence type="ECO:0000313" key="6">
    <source>
        <dbReference type="Proteomes" id="UP001303760"/>
    </source>
</evidence>
<organism evidence="5 6">
    <name type="scientific">Achaetomium macrosporum</name>
    <dbReference type="NCBI Taxonomy" id="79813"/>
    <lineage>
        <taxon>Eukaryota</taxon>
        <taxon>Fungi</taxon>
        <taxon>Dikarya</taxon>
        <taxon>Ascomycota</taxon>
        <taxon>Pezizomycotina</taxon>
        <taxon>Sordariomycetes</taxon>
        <taxon>Sordariomycetidae</taxon>
        <taxon>Sordariales</taxon>
        <taxon>Chaetomiaceae</taxon>
        <taxon>Achaetomium</taxon>
    </lineage>
</organism>
<dbReference type="PANTHER" id="PTHR10039">
    <property type="entry name" value="AMELOGENIN"/>
    <property type="match status" value="1"/>
</dbReference>
<dbReference type="Gene3D" id="3.40.50.300">
    <property type="entry name" value="P-loop containing nucleotide triphosphate hydrolases"/>
    <property type="match status" value="1"/>
</dbReference>
<evidence type="ECO:0000256" key="1">
    <source>
        <dbReference type="ARBA" id="ARBA00022737"/>
    </source>
</evidence>
<dbReference type="InterPro" id="IPR056884">
    <property type="entry name" value="NPHP3-like_N"/>
</dbReference>
<feature type="region of interest" description="Disordered" evidence="2">
    <location>
        <begin position="414"/>
        <end position="436"/>
    </location>
</feature>
<dbReference type="InterPro" id="IPR027417">
    <property type="entry name" value="P-loop_NTPase"/>
</dbReference>
<comment type="caution">
    <text evidence="5">The sequence shown here is derived from an EMBL/GenBank/DDBJ whole genome shotgun (WGS) entry which is preliminary data.</text>
</comment>
<dbReference type="InterPro" id="IPR054471">
    <property type="entry name" value="GPIID_WHD"/>
</dbReference>
<dbReference type="InterPro" id="IPR036770">
    <property type="entry name" value="Ankyrin_rpt-contain_sf"/>
</dbReference>
<accession>A0AAN7C7A2</accession>
<reference evidence="5" key="1">
    <citation type="journal article" date="2023" name="Mol. Phylogenet. Evol.">
        <title>Genome-scale phylogeny and comparative genomics of the fungal order Sordariales.</title>
        <authorList>
            <person name="Hensen N."/>
            <person name="Bonometti L."/>
            <person name="Westerberg I."/>
            <person name="Brannstrom I.O."/>
            <person name="Guillou S."/>
            <person name="Cros-Aarteil S."/>
            <person name="Calhoun S."/>
            <person name="Haridas S."/>
            <person name="Kuo A."/>
            <person name="Mondo S."/>
            <person name="Pangilinan J."/>
            <person name="Riley R."/>
            <person name="LaButti K."/>
            <person name="Andreopoulos B."/>
            <person name="Lipzen A."/>
            <person name="Chen C."/>
            <person name="Yan M."/>
            <person name="Daum C."/>
            <person name="Ng V."/>
            <person name="Clum A."/>
            <person name="Steindorff A."/>
            <person name="Ohm R.A."/>
            <person name="Martin F."/>
            <person name="Silar P."/>
            <person name="Natvig D.O."/>
            <person name="Lalanne C."/>
            <person name="Gautier V."/>
            <person name="Ament-Velasquez S.L."/>
            <person name="Kruys A."/>
            <person name="Hutchinson M.I."/>
            <person name="Powell A.J."/>
            <person name="Barry K."/>
            <person name="Miller A.N."/>
            <person name="Grigoriev I.V."/>
            <person name="Debuchy R."/>
            <person name="Gladieux P."/>
            <person name="Hiltunen Thoren M."/>
            <person name="Johannesson H."/>
        </authorList>
    </citation>
    <scope>NUCLEOTIDE SEQUENCE</scope>
    <source>
        <strain evidence="5">CBS 532.94</strain>
    </source>
</reference>
<feature type="non-terminal residue" evidence="5">
    <location>
        <position position="1"/>
    </location>
</feature>
<dbReference type="Proteomes" id="UP001303760">
    <property type="component" value="Unassembled WGS sequence"/>
</dbReference>
<sequence length="629" mass="71527">ERLEILEWVSPIPYRQHHNTVKEARTPGTCQWFLQCKAFREWEAASSSVIIWLQGSPGAGKTFLASQVVDHVQAILDASPNHEGFAFFYCNRHETDRRKPLSILRSYVCQLSTVASTPGEMRGKLRNLYRETRLRGSHLTLEACKEQLLESVNLYPRTTLVLDALDECEPDTRSCLVDTLEFLLQRSERPLKIFISSRPDGDIRDRFLSRPNIEIQATDNQDDITKFVNEEIIKRRRWGKLSPALREDIVKTLLHGTQGMFQWAFLQIKQLLELRTEAAIKDRLGKLPSTIEGTYNEIYGNIAARNEHERVLADRAFMWVMCACRPLSSVELLGAIRLDPTRDTVRLSDEVDEDLLLDICHNLLVLDSQQRVWRFSHLSVTEYFEKSHWSLRQAHCHAAGVCLLLLINTRQSVNNDDSDSWNKSANVENERGSGPDNIFDPEHRLQVYCRHHWMIHVQGQEGSAVDPALTRRLKTFLGSPGESSSHYRAWYRQTFRNGSEMPSPKSAVVAHTTKRELSPETSAVLAMCRFGFYSVLLDWWADAEFTIPVETENELGDNLLTLAAVAGCRPICEALLDLGMQINVPAQKGRYGSPLAAAVYEEEFEIVKFLIERGAKSTCGSGLDDTPAL</sequence>
<feature type="domain" description="GPI inositol-deacylase winged helix" evidence="3">
    <location>
        <begin position="308"/>
        <end position="386"/>
    </location>
</feature>